<evidence type="ECO:0000256" key="1">
    <source>
        <dbReference type="SAM" id="Phobius"/>
    </source>
</evidence>
<evidence type="ECO:0000313" key="3">
    <source>
        <dbReference type="Proteomes" id="UP000000600"/>
    </source>
</evidence>
<feature type="transmembrane region" description="Helical" evidence="1">
    <location>
        <begin position="135"/>
        <end position="157"/>
    </location>
</feature>
<dbReference type="AlphaFoldDB" id="A0CCT9"/>
<feature type="transmembrane region" description="Helical" evidence="1">
    <location>
        <begin position="354"/>
        <end position="374"/>
    </location>
</feature>
<proteinExistence type="predicted"/>
<feature type="transmembrane region" description="Helical" evidence="1">
    <location>
        <begin position="293"/>
        <end position="312"/>
    </location>
</feature>
<evidence type="ECO:0000313" key="2">
    <source>
        <dbReference type="EMBL" id="CAK68606.1"/>
    </source>
</evidence>
<feature type="transmembrane region" description="Helical" evidence="1">
    <location>
        <begin position="177"/>
        <end position="195"/>
    </location>
</feature>
<keyword evidence="1" id="KW-0472">Membrane</keyword>
<feature type="transmembrane region" description="Helical" evidence="1">
    <location>
        <begin position="265"/>
        <end position="286"/>
    </location>
</feature>
<keyword evidence="3" id="KW-1185">Reference proteome</keyword>
<dbReference type="EMBL" id="CT868061">
    <property type="protein sequence ID" value="CAK68606.1"/>
    <property type="molecule type" value="Genomic_DNA"/>
</dbReference>
<dbReference type="Proteomes" id="UP000000600">
    <property type="component" value="Unassembled WGS sequence"/>
</dbReference>
<dbReference type="KEGG" id="ptm:GSPATT00037391001"/>
<dbReference type="SUPFAM" id="SSF103473">
    <property type="entry name" value="MFS general substrate transporter"/>
    <property type="match status" value="1"/>
</dbReference>
<dbReference type="GO" id="GO:0005886">
    <property type="term" value="C:plasma membrane"/>
    <property type="evidence" value="ECO:0000318"/>
    <property type="project" value="GO_Central"/>
</dbReference>
<dbReference type="InterPro" id="IPR036259">
    <property type="entry name" value="MFS_trans_sf"/>
</dbReference>
<feature type="transmembrane region" description="Helical" evidence="1">
    <location>
        <begin position="97"/>
        <end position="114"/>
    </location>
</feature>
<keyword evidence="1" id="KW-0812">Transmembrane</keyword>
<feature type="transmembrane region" description="Helical" evidence="1">
    <location>
        <begin position="238"/>
        <end position="259"/>
    </location>
</feature>
<dbReference type="OrthoDB" id="293864at2759"/>
<gene>
    <name evidence="2" type="ORF">GSPATT00037391001</name>
</gene>
<dbReference type="GO" id="GO:0022857">
    <property type="term" value="F:transmembrane transporter activity"/>
    <property type="evidence" value="ECO:0000318"/>
    <property type="project" value="GO_Central"/>
</dbReference>
<dbReference type="OMA" id="FIIEMIM"/>
<organism evidence="2 3">
    <name type="scientific">Paramecium tetraurelia</name>
    <dbReference type="NCBI Taxonomy" id="5888"/>
    <lineage>
        <taxon>Eukaryota</taxon>
        <taxon>Sar</taxon>
        <taxon>Alveolata</taxon>
        <taxon>Ciliophora</taxon>
        <taxon>Intramacronucleata</taxon>
        <taxon>Oligohymenophorea</taxon>
        <taxon>Peniculida</taxon>
        <taxon>Parameciidae</taxon>
        <taxon>Paramecium</taxon>
    </lineage>
</organism>
<keyword evidence="1" id="KW-1133">Transmembrane helix</keyword>
<accession>A0CCT9</accession>
<protein>
    <submittedName>
        <fullName evidence="2">Uncharacterized protein</fullName>
    </submittedName>
</protein>
<dbReference type="RefSeq" id="XP_001436003.1">
    <property type="nucleotide sequence ID" value="XM_001435966.1"/>
</dbReference>
<feature type="transmembrane region" description="Helical" evidence="1">
    <location>
        <begin position="73"/>
        <end position="91"/>
    </location>
</feature>
<dbReference type="HOGENOM" id="CLU_684183_0_0_1"/>
<name>A0CCT9_PARTE</name>
<sequence length="403" mass="46190">MQIIGTFIIEMIMGSTLNWTILKTYALNELGENKEETHLQKVESFLLIVELNLGMLARLYLNKYFNRKVKMVVLLLQIVIYSFSLFLFGFIKDIPLILNILPNIYVFLLGLVLLDPMDSMLNENPLNFGMVDKCICQFLGGISFGWLIFGLVLQLLINPKIGDLSDSEDIHYKRGCLIYAMLIFILGGVGTYLWFPRYSTVEEEFDSKENLRGAMNSRNVIHNTFLVQEKRMYKDEHFYMIMYQFIMLFTPAIGSLNYINYQGEYIFITYCVMGVATTIGAFLPTLISQPYKINIIVSLCQIGMMIALNLLGVVYGHLILKLLCLSLQFILFGFILSFNVIILQTTYDNVVDNIPIAFIALTLAVLSQYAVFVFLGNKKLIQSIEFSLILLSFLTNILNNYKQ</sequence>
<dbReference type="InParanoid" id="A0CCT9"/>
<reference evidence="2 3" key="1">
    <citation type="journal article" date="2006" name="Nature">
        <title>Global trends of whole-genome duplications revealed by the ciliate Paramecium tetraurelia.</title>
        <authorList>
            <consortium name="Genoscope"/>
            <person name="Aury J.-M."/>
            <person name="Jaillon O."/>
            <person name="Duret L."/>
            <person name="Noel B."/>
            <person name="Jubin C."/>
            <person name="Porcel B.M."/>
            <person name="Segurens B."/>
            <person name="Daubin V."/>
            <person name="Anthouard V."/>
            <person name="Aiach N."/>
            <person name="Arnaiz O."/>
            <person name="Billaut A."/>
            <person name="Beisson J."/>
            <person name="Blanc I."/>
            <person name="Bouhouche K."/>
            <person name="Camara F."/>
            <person name="Duharcourt S."/>
            <person name="Guigo R."/>
            <person name="Gogendeau D."/>
            <person name="Katinka M."/>
            <person name="Keller A.-M."/>
            <person name="Kissmehl R."/>
            <person name="Klotz C."/>
            <person name="Koll F."/>
            <person name="Le Moue A."/>
            <person name="Lepere C."/>
            <person name="Malinsky S."/>
            <person name="Nowacki M."/>
            <person name="Nowak J.K."/>
            <person name="Plattner H."/>
            <person name="Poulain J."/>
            <person name="Ruiz F."/>
            <person name="Serrano V."/>
            <person name="Zagulski M."/>
            <person name="Dessen P."/>
            <person name="Betermier M."/>
            <person name="Weissenbach J."/>
            <person name="Scarpelli C."/>
            <person name="Schachter V."/>
            <person name="Sperling L."/>
            <person name="Meyer E."/>
            <person name="Cohen J."/>
            <person name="Wincker P."/>
        </authorList>
    </citation>
    <scope>NUCLEOTIDE SEQUENCE [LARGE SCALE GENOMIC DNA]</scope>
    <source>
        <strain evidence="2 3">Stock d4-2</strain>
    </source>
</reference>
<dbReference type="GeneID" id="5021788"/>
<feature type="transmembrane region" description="Helical" evidence="1">
    <location>
        <begin position="318"/>
        <end position="342"/>
    </location>
</feature>